<dbReference type="GO" id="GO:0009507">
    <property type="term" value="C:chloroplast"/>
    <property type="evidence" value="ECO:0007669"/>
    <property type="project" value="TreeGrafter"/>
</dbReference>
<keyword evidence="3" id="KW-1185">Reference proteome</keyword>
<name>A0AA38L9N4_TAXCH</name>
<sequence>GPKLRKWYGAPDQLPRDRNHCKFKDDKSKESEKDDIREVRDAVLVTDGDSDIGQIKKPAMFLYPESWKVK</sequence>
<feature type="non-terminal residue" evidence="2">
    <location>
        <position position="1"/>
    </location>
</feature>
<accession>A0AA38L9N4</accession>
<protein>
    <submittedName>
        <fullName evidence="2">Uncharacterized protein</fullName>
    </submittedName>
</protein>
<dbReference type="PANTHER" id="PTHR47869:SF2">
    <property type="entry name" value="OS03G0410700 PROTEIN"/>
    <property type="match status" value="1"/>
</dbReference>
<feature type="compositionally biased region" description="Basic and acidic residues" evidence="1">
    <location>
        <begin position="14"/>
        <end position="34"/>
    </location>
</feature>
<organism evidence="2 3">
    <name type="scientific">Taxus chinensis</name>
    <name type="common">Chinese yew</name>
    <name type="synonym">Taxus wallichiana var. chinensis</name>
    <dbReference type="NCBI Taxonomy" id="29808"/>
    <lineage>
        <taxon>Eukaryota</taxon>
        <taxon>Viridiplantae</taxon>
        <taxon>Streptophyta</taxon>
        <taxon>Embryophyta</taxon>
        <taxon>Tracheophyta</taxon>
        <taxon>Spermatophyta</taxon>
        <taxon>Pinopsida</taxon>
        <taxon>Pinidae</taxon>
        <taxon>Conifers II</taxon>
        <taxon>Cupressales</taxon>
        <taxon>Taxaceae</taxon>
        <taxon>Taxus</taxon>
    </lineage>
</organism>
<comment type="caution">
    <text evidence="2">The sequence shown here is derived from an EMBL/GenBank/DDBJ whole genome shotgun (WGS) entry which is preliminary data.</text>
</comment>
<evidence type="ECO:0000313" key="2">
    <source>
        <dbReference type="EMBL" id="KAH9316191.1"/>
    </source>
</evidence>
<dbReference type="Proteomes" id="UP000824469">
    <property type="component" value="Unassembled WGS sequence"/>
</dbReference>
<dbReference type="PANTHER" id="PTHR47869">
    <property type="entry name" value="OS03G0410700 PROTEIN"/>
    <property type="match status" value="1"/>
</dbReference>
<evidence type="ECO:0000256" key="1">
    <source>
        <dbReference type="SAM" id="MobiDB-lite"/>
    </source>
</evidence>
<dbReference type="AlphaFoldDB" id="A0AA38L9N4"/>
<feature type="non-terminal residue" evidence="2">
    <location>
        <position position="70"/>
    </location>
</feature>
<dbReference type="EMBL" id="JAHRHJ020000005">
    <property type="protein sequence ID" value="KAH9316191.1"/>
    <property type="molecule type" value="Genomic_DNA"/>
</dbReference>
<gene>
    <name evidence="2" type="ORF">KI387_024818</name>
</gene>
<reference evidence="2 3" key="1">
    <citation type="journal article" date="2021" name="Nat. Plants">
        <title>The Taxus genome provides insights into paclitaxel biosynthesis.</title>
        <authorList>
            <person name="Xiong X."/>
            <person name="Gou J."/>
            <person name="Liao Q."/>
            <person name="Li Y."/>
            <person name="Zhou Q."/>
            <person name="Bi G."/>
            <person name="Li C."/>
            <person name="Du R."/>
            <person name="Wang X."/>
            <person name="Sun T."/>
            <person name="Guo L."/>
            <person name="Liang H."/>
            <person name="Lu P."/>
            <person name="Wu Y."/>
            <person name="Zhang Z."/>
            <person name="Ro D.K."/>
            <person name="Shang Y."/>
            <person name="Huang S."/>
            <person name="Yan J."/>
        </authorList>
    </citation>
    <scope>NUCLEOTIDE SEQUENCE [LARGE SCALE GENOMIC DNA]</scope>
    <source>
        <strain evidence="2">Ta-2019</strain>
    </source>
</reference>
<feature type="region of interest" description="Disordered" evidence="1">
    <location>
        <begin position="1"/>
        <end position="34"/>
    </location>
</feature>
<proteinExistence type="predicted"/>
<evidence type="ECO:0000313" key="3">
    <source>
        <dbReference type="Proteomes" id="UP000824469"/>
    </source>
</evidence>